<dbReference type="Pfam" id="PF05597">
    <property type="entry name" value="Phasin"/>
    <property type="match status" value="1"/>
</dbReference>
<dbReference type="RefSeq" id="WP_230839667.1">
    <property type="nucleotide sequence ID" value="NZ_CP063845.1"/>
</dbReference>
<name>A0ABY3PG91_9CYAN</name>
<proteinExistence type="predicted"/>
<accession>A0ABY3PG91</accession>
<protein>
    <submittedName>
        <fullName evidence="1">Phasin family protein</fullName>
    </submittedName>
</protein>
<dbReference type="PANTHER" id="PTHR38664:SF1">
    <property type="entry name" value="SLR0058 PROTEIN"/>
    <property type="match status" value="1"/>
</dbReference>
<dbReference type="PANTHER" id="PTHR38664">
    <property type="entry name" value="SLR0058 PROTEIN"/>
    <property type="match status" value="1"/>
</dbReference>
<organism evidence="1 2">
    <name type="scientific">Gloeobacter morelensis MG652769</name>
    <dbReference type="NCBI Taxonomy" id="2781736"/>
    <lineage>
        <taxon>Bacteria</taxon>
        <taxon>Bacillati</taxon>
        <taxon>Cyanobacteriota</taxon>
        <taxon>Cyanophyceae</taxon>
        <taxon>Gloeobacterales</taxon>
        <taxon>Gloeobacteraceae</taxon>
        <taxon>Gloeobacter</taxon>
        <taxon>Gloeobacter morelensis</taxon>
    </lineage>
</organism>
<dbReference type="EMBL" id="CP063845">
    <property type="protein sequence ID" value="UFP92681.1"/>
    <property type="molecule type" value="Genomic_DNA"/>
</dbReference>
<gene>
    <name evidence="1" type="ORF">ISF26_12605</name>
</gene>
<sequence>MENNVLKQLLLMGVGATAVITERLQQAVDEWVSDGRLRQEDAKEFLDDLLFRLREEQGNFEEQFRRQIKTVLKEYDVPNQTEIEALKSRLDRIEYQLRQLQERGG</sequence>
<dbReference type="InterPro" id="IPR008769">
    <property type="entry name" value="PhaF_PhaI"/>
</dbReference>
<reference evidence="1 2" key="1">
    <citation type="journal article" date="2021" name="Genome Biol. Evol.">
        <title>Complete Genome Sequencing of a Novel Gloeobacter Species from a Waterfall Cave in Mexico.</title>
        <authorList>
            <person name="Saw J.H."/>
            <person name="Cardona T."/>
            <person name="Montejano G."/>
        </authorList>
    </citation>
    <scope>NUCLEOTIDE SEQUENCE [LARGE SCALE GENOMIC DNA]</scope>
    <source>
        <strain evidence="1">MG652769</strain>
    </source>
</reference>
<evidence type="ECO:0000313" key="1">
    <source>
        <dbReference type="EMBL" id="UFP92681.1"/>
    </source>
</evidence>
<evidence type="ECO:0000313" key="2">
    <source>
        <dbReference type="Proteomes" id="UP001054846"/>
    </source>
</evidence>
<keyword evidence="2" id="KW-1185">Reference proteome</keyword>
<dbReference type="Proteomes" id="UP001054846">
    <property type="component" value="Chromosome"/>
</dbReference>